<name>A0A1X2IEM0_9FUNG</name>
<dbReference type="GO" id="GO:0000398">
    <property type="term" value="P:mRNA splicing, via spliceosome"/>
    <property type="evidence" value="ECO:0007669"/>
    <property type="project" value="TreeGrafter"/>
</dbReference>
<organism evidence="5 6">
    <name type="scientific">Absidia repens</name>
    <dbReference type="NCBI Taxonomy" id="90262"/>
    <lineage>
        <taxon>Eukaryota</taxon>
        <taxon>Fungi</taxon>
        <taxon>Fungi incertae sedis</taxon>
        <taxon>Mucoromycota</taxon>
        <taxon>Mucoromycotina</taxon>
        <taxon>Mucoromycetes</taxon>
        <taxon>Mucorales</taxon>
        <taxon>Cunninghamellaceae</taxon>
        <taxon>Absidia</taxon>
    </lineage>
</organism>
<feature type="compositionally biased region" description="Polar residues" evidence="3">
    <location>
        <begin position="127"/>
        <end position="141"/>
    </location>
</feature>
<evidence type="ECO:0000256" key="1">
    <source>
        <dbReference type="ARBA" id="ARBA00022884"/>
    </source>
</evidence>
<feature type="compositionally biased region" description="Acidic residues" evidence="3">
    <location>
        <begin position="227"/>
        <end position="243"/>
    </location>
</feature>
<evidence type="ECO:0000256" key="2">
    <source>
        <dbReference type="PROSITE-ProRule" id="PRU00176"/>
    </source>
</evidence>
<dbReference type="OrthoDB" id="277802at2759"/>
<dbReference type="GO" id="GO:0005689">
    <property type="term" value="C:U12-type spliceosomal complex"/>
    <property type="evidence" value="ECO:0007669"/>
    <property type="project" value="TreeGrafter"/>
</dbReference>
<gene>
    <name evidence="5" type="ORF">BCR42DRAFT_416515</name>
</gene>
<dbReference type="STRING" id="90262.A0A1X2IEM0"/>
<keyword evidence="1 2" id="KW-0694">RNA-binding</keyword>
<sequence>MNYSAPTKSPNVQNQRKHKTTLVVKHIPPSLTGSPEKQCEFFMKYGASRVRPMESKRMKGMAFLDFEDSETAQLAYQQLDKRYVESARKGLCVEYAVHDPTQPQSNTNDSKQQRPSTPPRSKILPFTTPNTSSLGSTADTTTLSTPVPVAAELGLQYASNPHLLYRYPNPTPDILNNMMNAIGTIPRLYTQVLHLMNKMNLPPPFDPAPSTQMSTPSLLKRKKDDMLASDESEIEPDDEADEQEQILQLRRTTAQQKRKHLKKV</sequence>
<dbReference type="Gene3D" id="3.30.70.330">
    <property type="match status" value="1"/>
</dbReference>
<reference evidence="5 6" key="1">
    <citation type="submission" date="2016-07" db="EMBL/GenBank/DDBJ databases">
        <title>Pervasive Adenine N6-methylation of Active Genes in Fungi.</title>
        <authorList>
            <consortium name="DOE Joint Genome Institute"/>
            <person name="Mondo S.J."/>
            <person name="Dannebaum R.O."/>
            <person name="Kuo R.C."/>
            <person name="Labutti K."/>
            <person name="Haridas S."/>
            <person name="Kuo A."/>
            <person name="Salamov A."/>
            <person name="Ahrendt S.R."/>
            <person name="Lipzen A."/>
            <person name="Sullivan W."/>
            <person name="Andreopoulos W.B."/>
            <person name="Clum A."/>
            <person name="Lindquist E."/>
            <person name="Daum C."/>
            <person name="Ramamoorthy G.K."/>
            <person name="Gryganskyi A."/>
            <person name="Culley D."/>
            <person name="Magnuson J.K."/>
            <person name="James T.Y."/>
            <person name="O'Malley M.A."/>
            <person name="Stajich J.E."/>
            <person name="Spatafora J.W."/>
            <person name="Visel A."/>
            <person name="Grigoriev I.V."/>
        </authorList>
    </citation>
    <scope>NUCLEOTIDE SEQUENCE [LARGE SCALE GENOMIC DNA]</scope>
    <source>
        <strain evidence="5 6">NRRL 1336</strain>
    </source>
</reference>
<feature type="domain" description="RRM" evidence="4">
    <location>
        <begin position="20"/>
        <end position="98"/>
    </location>
</feature>
<dbReference type="Pfam" id="PF00076">
    <property type="entry name" value="RRM_1"/>
    <property type="match status" value="1"/>
</dbReference>
<protein>
    <recommendedName>
        <fullName evidence="4">RRM domain-containing protein</fullName>
    </recommendedName>
</protein>
<dbReference type="GO" id="GO:0097157">
    <property type="term" value="F:pre-mRNA intronic binding"/>
    <property type="evidence" value="ECO:0007669"/>
    <property type="project" value="TreeGrafter"/>
</dbReference>
<dbReference type="PANTHER" id="PTHR16105">
    <property type="entry name" value="RNA-BINDING REGION-CONTAINING PROTEIN 3"/>
    <property type="match status" value="1"/>
</dbReference>
<dbReference type="EMBL" id="MCGE01000013">
    <property type="protein sequence ID" value="ORZ15153.1"/>
    <property type="molecule type" value="Genomic_DNA"/>
</dbReference>
<dbReference type="GO" id="GO:0030626">
    <property type="term" value="F:U12 snRNA binding"/>
    <property type="evidence" value="ECO:0007669"/>
    <property type="project" value="TreeGrafter"/>
</dbReference>
<feature type="region of interest" description="Disordered" evidence="3">
    <location>
        <begin position="98"/>
        <end position="141"/>
    </location>
</feature>
<evidence type="ECO:0000259" key="4">
    <source>
        <dbReference type="PROSITE" id="PS50102"/>
    </source>
</evidence>
<dbReference type="AlphaFoldDB" id="A0A1X2IEM0"/>
<feature type="region of interest" description="Disordered" evidence="3">
    <location>
        <begin position="203"/>
        <end position="243"/>
    </location>
</feature>
<dbReference type="InterPro" id="IPR012677">
    <property type="entry name" value="Nucleotide-bd_a/b_plait_sf"/>
</dbReference>
<keyword evidence="6" id="KW-1185">Reference proteome</keyword>
<accession>A0A1X2IEM0</accession>
<dbReference type="PANTHER" id="PTHR16105:SF0">
    <property type="entry name" value="RNA-BINDING REGION-CONTAINING PROTEIN 3"/>
    <property type="match status" value="1"/>
</dbReference>
<dbReference type="InterPro" id="IPR000504">
    <property type="entry name" value="RRM_dom"/>
</dbReference>
<dbReference type="InterPro" id="IPR035979">
    <property type="entry name" value="RBD_domain_sf"/>
</dbReference>
<dbReference type="SUPFAM" id="SSF54928">
    <property type="entry name" value="RNA-binding domain, RBD"/>
    <property type="match status" value="1"/>
</dbReference>
<dbReference type="Proteomes" id="UP000193560">
    <property type="component" value="Unassembled WGS sequence"/>
</dbReference>
<proteinExistence type="predicted"/>
<evidence type="ECO:0000313" key="6">
    <source>
        <dbReference type="Proteomes" id="UP000193560"/>
    </source>
</evidence>
<comment type="caution">
    <text evidence="5">The sequence shown here is derived from an EMBL/GenBank/DDBJ whole genome shotgun (WGS) entry which is preliminary data.</text>
</comment>
<dbReference type="PROSITE" id="PS50102">
    <property type="entry name" value="RRM"/>
    <property type="match status" value="1"/>
</dbReference>
<evidence type="ECO:0000256" key="3">
    <source>
        <dbReference type="SAM" id="MobiDB-lite"/>
    </source>
</evidence>
<feature type="compositionally biased region" description="Polar residues" evidence="3">
    <location>
        <begin position="101"/>
        <end position="115"/>
    </location>
</feature>
<evidence type="ECO:0000313" key="5">
    <source>
        <dbReference type="EMBL" id="ORZ15153.1"/>
    </source>
</evidence>
<dbReference type="InterPro" id="IPR045164">
    <property type="entry name" value="RBM41/RNPC3"/>
</dbReference>